<dbReference type="Proteomes" id="UP000256869">
    <property type="component" value="Unassembled WGS sequence"/>
</dbReference>
<dbReference type="InterPro" id="IPR013320">
    <property type="entry name" value="ConA-like_dom_sf"/>
</dbReference>
<accession>A0A3D9I4B7</accession>
<evidence type="ECO:0000313" key="8">
    <source>
        <dbReference type="EMBL" id="RED56632.1"/>
    </source>
</evidence>
<evidence type="ECO:0000259" key="6">
    <source>
        <dbReference type="Pfam" id="PF00251"/>
    </source>
</evidence>
<reference evidence="8 9" key="1">
    <citation type="submission" date="2018-07" db="EMBL/GenBank/DDBJ databases">
        <title>Genomic Encyclopedia of Type Strains, Phase III (KMG-III): the genomes of soil and plant-associated and newly described type strains.</title>
        <authorList>
            <person name="Whitman W."/>
        </authorList>
    </citation>
    <scope>NUCLEOTIDE SEQUENCE [LARGE SCALE GENOMIC DNA]</scope>
    <source>
        <strain evidence="8 9">CECT 8236</strain>
    </source>
</reference>
<comment type="caution">
    <text evidence="8">The sequence shown here is derived from an EMBL/GenBank/DDBJ whole genome shotgun (WGS) entry which is preliminary data.</text>
</comment>
<evidence type="ECO:0000256" key="2">
    <source>
        <dbReference type="ARBA" id="ARBA00022801"/>
    </source>
</evidence>
<evidence type="ECO:0000256" key="4">
    <source>
        <dbReference type="RuleBase" id="RU362110"/>
    </source>
</evidence>
<keyword evidence="5" id="KW-0812">Transmembrane</keyword>
<evidence type="ECO:0000256" key="5">
    <source>
        <dbReference type="SAM" id="Phobius"/>
    </source>
</evidence>
<dbReference type="GO" id="GO:0005737">
    <property type="term" value="C:cytoplasm"/>
    <property type="evidence" value="ECO:0007669"/>
    <property type="project" value="TreeGrafter"/>
</dbReference>
<evidence type="ECO:0000259" key="7">
    <source>
        <dbReference type="Pfam" id="PF08244"/>
    </source>
</evidence>
<keyword evidence="3 4" id="KW-0326">Glycosidase</keyword>
<dbReference type="OrthoDB" id="9759709at2"/>
<gene>
    <name evidence="8" type="ORF">DFP95_113105</name>
</gene>
<comment type="similarity">
    <text evidence="1 4">Belongs to the glycosyl hydrolase 32 family.</text>
</comment>
<dbReference type="Pfam" id="PF08244">
    <property type="entry name" value="Glyco_hydro_32C"/>
    <property type="match status" value="1"/>
</dbReference>
<feature type="domain" description="Glycosyl hydrolase family 32 C-terminal" evidence="7">
    <location>
        <begin position="380"/>
        <end position="534"/>
    </location>
</feature>
<keyword evidence="5" id="KW-1133">Transmembrane helix</keyword>
<keyword evidence="2 4" id="KW-0378">Hydrolase</keyword>
<sequence>MNGIPRKSMSPLAKTVIGATVVLALGGAIWMNFHFDSSKGSAGKANKSGGNYEPPAPFRFNPIANYYTERFRPQYHLSVESGNMSDPNGMVYYEGEYHQFYQNSGQWGHAVSQDLVHWEHLPVALMRDELGEIWSGSAVVDWNDTSGFFQGKSGLVAIFTHFQGGVQSQSIAYSSDRGRTWTKYEGNPVIPNPGLKDFRDPKVIWHEASKRWVMVVSVDNHVRFYSSPDLRNWTETGEFGINQGSHAAVWECPDLFEIPVDGSGNRKWVLTLSMGNNEETKGSTAQYFIGEFDGKTFHNDNPADTVLWTDFGKDFYAAVSYSDIPEKDGRRIWLGWMSNWRYPFTMPTDPWKGNMSIPRELTLRDIPGEGIRLIQQPVKELDLLRGTALKLEAQKLAANSNAFGKWHGTSYELDTTFIVSADAAFALKLRTDGTGAEETSIRYDAVAGTLTVDRSKSGAVSFEPGFAESFAAPVKPSADGRLPLRIYVDEDTLEVFAENGAKVLSAIMFPEATSKGLSLELERGSVKLDEASFYPMRSVWRDENPDSSVPSRILIGRESVDVAVGAHATVKSSVLPLAAPQQLEWASSDVSVAKVTLAADGSGVDISGIGAGQADLIAKTPGGKVTAMIDVFVFEP</sequence>
<dbReference type="GO" id="GO:0005987">
    <property type="term" value="P:sucrose catabolic process"/>
    <property type="evidence" value="ECO:0007669"/>
    <property type="project" value="TreeGrafter"/>
</dbReference>
<dbReference type="InterPro" id="IPR013148">
    <property type="entry name" value="Glyco_hydro_32_N"/>
</dbReference>
<dbReference type="Pfam" id="PF00251">
    <property type="entry name" value="Glyco_hydro_32N"/>
    <property type="match status" value="1"/>
</dbReference>
<dbReference type="CDD" id="cd18622">
    <property type="entry name" value="GH32_Inu-like"/>
    <property type="match status" value="1"/>
</dbReference>
<keyword evidence="9" id="KW-1185">Reference proteome</keyword>
<dbReference type="PANTHER" id="PTHR42800:SF1">
    <property type="entry name" value="EXOINULINASE INUD (AFU_ORTHOLOGUE AFUA_5G00480)"/>
    <property type="match status" value="1"/>
</dbReference>
<dbReference type="SUPFAM" id="SSF75005">
    <property type="entry name" value="Arabinanase/levansucrase/invertase"/>
    <property type="match status" value="1"/>
</dbReference>
<evidence type="ECO:0000256" key="3">
    <source>
        <dbReference type="ARBA" id="ARBA00023295"/>
    </source>
</evidence>
<dbReference type="SUPFAM" id="SSF49899">
    <property type="entry name" value="Concanavalin A-like lectins/glucanases"/>
    <property type="match status" value="1"/>
</dbReference>
<keyword evidence="5" id="KW-0472">Membrane</keyword>
<organism evidence="8 9">
    <name type="scientific">Cohnella lupini</name>
    <dbReference type="NCBI Taxonomy" id="1294267"/>
    <lineage>
        <taxon>Bacteria</taxon>
        <taxon>Bacillati</taxon>
        <taxon>Bacillota</taxon>
        <taxon>Bacilli</taxon>
        <taxon>Bacillales</taxon>
        <taxon>Paenibacillaceae</taxon>
        <taxon>Cohnella</taxon>
    </lineage>
</organism>
<evidence type="ECO:0000256" key="1">
    <source>
        <dbReference type="ARBA" id="ARBA00009902"/>
    </source>
</evidence>
<dbReference type="Gene3D" id="2.60.40.1080">
    <property type="match status" value="1"/>
</dbReference>
<evidence type="ECO:0000313" key="9">
    <source>
        <dbReference type="Proteomes" id="UP000256869"/>
    </source>
</evidence>
<dbReference type="Gene3D" id="2.60.120.560">
    <property type="entry name" value="Exo-inulinase, domain 1"/>
    <property type="match status" value="1"/>
</dbReference>
<protein>
    <submittedName>
        <fullName evidence="8">Levanase</fullName>
    </submittedName>
</protein>
<dbReference type="RefSeq" id="WP_115994438.1">
    <property type="nucleotide sequence ID" value="NZ_QRDY01000013.1"/>
</dbReference>
<dbReference type="SMART" id="SM00640">
    <property type="entry name" value="Glyco_32"/>
    <property type="match status" value="1"/>
</dbReference>
<proteinExistence type="inferred from homology"/>
<feature type="domain" description="Glycosyl hydrolase family 32 N-terminal" evidence="6">
    <location>
        <begin position="76"/>
        <end position="377"/>
    </location>
</feature>
<feature type="transmembrane region" description="Helical" evidence="5">
    <location>
        <begin position="12"/>
        <end position="31"/>
    </location>
</feature>
<dbReference type="PANTHER" id="PTHR42800">
    <property type="entry name" value="EXOINULINASE INUD (AFU_ORTHOLOGUE AFUA_5G00480)"/>
    <property type="match status" value="1"/>
</dbReference>
<dbReference type="InterPro" id="IPR023296">
    <property type="entry name" value="Glyco_hydro_beta-prop_sf"/>
</dbReference>
<dbReference type="GO" id="GO:0004575">
    <property type="term" value="F:sucrose alpha-glucosidase activity"/>
    <property type="evidence" value="ECO:0007669"/>
    <property type="project" value="TreeGrafter"/>
</dbReference>
<dbReference type="InterPro" id="IPR001362">
    <property type="entry name" value="Glyco_hydro_32"/>
</dbReference>
<dbReference type="EMBL" id="QRDY01000013">
    <property type="protein sequence ID" value="RED56632.1"/>
    <property type="molecule type" value="Genomic_DNA"/>
</dbReference>
<dbReference type="Gene3D" id="2.115.10.20">
    <property type="entry name" value="Glycosyl hydrolase domain, family 43"/>
    <property type="match status" value="1"/>
</dbReference>
<dbReference type="AlphaFoldDB" id="A0A3D9I4B7"/>
<dbReference type="InterPro" id="IPR013189">
    <property type="entry name" value="Glyco_hydro_32_C"/>
</dbReference>
<name>A0A3D9I4B7_9BACL</name>